<organism evidence="2 3">
    <name type="scientific">Toxocara canis</name>
    <name type="common">Canine roundworm</name>
    <dbReference type="NCBI Taxonomy" id="6265"/>
    <lineage>
        <taxon>Eukaryota</taxon>
        <taxon>Metazoa</taxon>
        <taxon>Ecdysozoa</taxon>
        <taxon>Nematoda</taxon>
        <taxon>Chromadorea</taxon>
        <taxon>Rhabditida</taxon>
        <taxon>Spirurina</taxon>
        <taxon>Ascaridomorpha</taxon>
        <taxon>Ascaridoidea</taxon>
        <taxon>Toxocaridae</taxon>
        <taxon>Toxocara</taxon>
    </lineage>
</organism>
<dbReference type="AlphaFoldDB" id="A0A0B2VMS2"/>
<feature type="compositionally biased region" description="Basic and acidic residues" evidence="1">
    <location>
        <begin position="47"/>
        <end position="63"/>
    </location>
</feature>
<feature type="region of interest" description="Disordered" evidence="1">
    <location>
        <begin position="134"/>
        <end position="163"/>
    </location>
</feature>
<keyword evidence="3" id="KW-1185">Reference proteome</keyword>
<gene>
    <name evidence="2" type="ORF">Tcan_11613</name>
</gene>
<feature type="compositionally biased region" description="Low complexity" evidence="1">
    <location>
        <begin position="152"/>
        <end position="163"/>
    </location>
</feature>
<name>A0A0B2VMS2_TOXCA</name>
<dbReference type="EMBL" id="JPKZ01000901">
    <property type="protein sequence ID" value="KHN84786.1"/>
    <property type="molecule type" value="Genomic_DNA"/>
</dbReference>
<accession>A0A0B2VMS2</accession>
<sequence>MLARIFRFTNVYHCIFRVISTTQAYDILVIGFRVQNNTSAGEMCEESSTREKDGESRKQRSERTTGSPAVERWSWNCFPCWRKQRPAIDPSAGALPPHWLDPNNKNFRTRWTEDKKRKSIRCSVANGDILEDKTVFSSTASADDDSVPYSETGTTTNTTSQQN</sequence>
<dbReference type="OrthoDB" id="5874761at2759"/>
<feature type="region of interest" description="Disordered" evidence="1">
    <location>
        <begin position="41"/>
        <end position="68"/>
    </location>
</feature>
<evidence type="ECO:0000256" key="1">
    <source>
        <dbReference type="SAM" id="MobiDB-lite"/>
    </source>
</evidence>
<proteinExistence type="predicted"/>
<protein>
    <submittedName>
        <fullName evidence="2">Uncharacterized protein</fullName>
    </submittedName>
</protein>
<reference evidence="2 3" key="1">
    <citation type="submission" date="2014-11" db="EMBL/GenBank/DDBJ databases">
        <title>Genetic blueprint of the zoonotic pathogen Toxocara canis.</title>
        <authorList>
            <person name="Zhu X.-Q."/>
            <person name="Korhonen P.K."/>
            <person name="Cai H."/>
            <person name="Young N.D."/>
            <person name="Nejsum P."/>
            <person name="von Samson-Himmelstjerna G."/>
            <person name="Boag P.R."/>
            <person name="Tan P."/>
            <person name="Li Q."/>
            <person name="Min J."/>
            <person name="Yang Y."/>
            <person name="Wang X."/>
            <person name="Fang X."/>
            <person name="Hall R.S."/>
            <person name="Hofmann A."/>
            <person name="Sternberg P.W."/>
            <person name="Jex A.R."/>
            <person name="Gasser R.B."/>
        </authorList>
    </citation>
    <scope>NUCLEOTIDE SEQUENCE [LARGE SCALE GENOMIC DNA]</scope>
    <source>
        <strain evidence="2">PN_DK_2014</strain>
    </source>
</reference>
<dbReference type="Proteomes" id="UP000031036">
    <property type="component" value="Unassembled WGS sequence"/>
</dbReference>
<comment type="caution">
    <text evidence="2">The sequence shown here is derived from an EMBL/GenBank/DDBJ whole genome shotgun (WGS) entry which is preliminary data.</text>
</comment>
<evidence type="ECO:0000313" key="2">
    <source>
        <dbReference type="EMBL" id="KHN84786.1"/>
    </source>
</evidence>
<evidence type="ECO:0000313" key="3">
    <source>
        <dbReference type="Proteomes" id="UP000031036"/>
    </source>
</evidence>